<evidence type="ECO:0000256" key="1">
    <source>
        <dbReference type="SAM" id="Phobius"/>
    </source>
</evidence>
<sequence>MILNYHLSFGSFWRIISSNLSRCSVNTLAGTCHVMVFIIIIIIKLRSQAVWQLSFHSRARLHSLLSNRDFHQSC</sequence>
<proteinExistence type="predicted"/>
<keyword evidence="1" id="KW-0472">Membrane</keyword>
<accession>A0ABR4GNN5</accession>
<keyword evidence="1" id="KW-1133">Transmembrane helix</keyword>
<keyword evidence="1" id="KW-0812">Transmembrane</keyword>
<protein>
    <submittedName>
        <fullName evidence="2">Uncharacterized protein</fullName>
    </submittedName>
</protein>
<name>A0ABR4GNN5_9EURO</name>
<evidence type="ECO:0000313" key="2">
    <source>
        <dbReference type="EMBL" id="KAL2800174.1"/>
    </source>
</evidence>
<feature type="transmembrane region" description="Helical" evidence="1">
    <location>
        <begin position="27"/>
        <end position="45"/>
    </location>
</feature>
<keyword evidence="3" id="KW-1185">Reference proteome</keyword>
<gene>
    <name evidence="2" type="ORF">BJX66DRAFT_180986</name>
</gene>
<reference evidence="2 3" key="1">
    <citation type="submission" date="2024-07" db="EMBL/GenBank/DDBJ databases">
        <title>Section-level genome sequencing and comparative genomics of Aspergillus sections Usti and Cavernicolus.</title>
        <authorList>
            <consortium name="Lawrence Berkeley National Laboratory"/>
            <person name="Nybo J.L."/>
            <person name="Vesth T.C."/>
            <person name="Theobald S."/>
            <person name="Frisvad J.C."/>
            <person name="Larsen T.O."/>
            <person name="Kjaerboelling I."/>
            <person name="Rothschild-Mancinelli K."/>
            <person name="Lyhne E.K."/>
            <person name="Kogle M.E."/>
            <person name="Barry K."/>
            <person name="Clum A."/>
            <person name="Na H."/>
            <person name="Ledsgaard L."/>
            <person name="Lin J."/>
            <person name="Lipzen A."/>
            <person name="Kuo A."/>
            <person name="Riley R."/>
            <person name="Mondo S."/>
            <person name="Labutti K."/>
            <person name="Haridas S."/>
            <person name="Pangalinan J."/>
            <person name="Salamov A.A."/>
            <person name="Simmons B.A."/>
            <person name="Magnuson J.K."/>
            <person name="Chen J."/>
            <person name="Drula E."/>
            <person name="Henrissat B."/>
            <person name="Wiebenga A."/>
            <person name="Lubbers R.J."/>
            <person name="Gomes A.C."/>
            <person name="Makela M.R."/>
            <person name="Stajich J."/>
            <person name="Grigoriev I.V."/>
            <person name="Mortensen U.H."/>
            <person name="De Vries R.P."/>
            <person name="Baker S.E."/>
            <person name="Andersen M.R."/>
        </authorList>
    </citation>
    <scope>NUCLEOTIDE SEQUENCE [LARGE SCALE GENOMIC DNA]</scope>
    <source>
        <strain evidence="2 3">CBS 209.92</strain>
    </source>
</reference>
<organism evidence="2 3">
    <name type="scientific">Aspergillus keveii</name>
    <dbReference type="NCBI Taxonomy" id="714993"/>
    <lineage>
        <taxon>Eukaryota</taxon>
        <taxon>Fungi</taxon>
        <taxon>Dikarya</taxon>
        <taxon>Ascomycota</taxon>
        <taxon>Pezizomycotina</taxon>
        <taxon>Eurotiomycetes</taxon>
        <taxon>Eurotiomycetidae</taxon>
        <taxon>Eurotiales</taxon>
        <taxon>Aspergillaceae</taxon>
        <taxon>Aspergillus</taxon>
        <taxon>Aspergillus subgen. Nidulantes</taxon>
    </lineage>
</organism>
<evidence type="ECO:0000313" key="3">
    <source>
        <dbReference type="Proteomes" id="UP001610563"/>
    </source>
</evidence>
<dbReference type="Proteomes" id="UP001610563">
    <property type="component" value="Unassembled WGS sequence"/>
</dbReference>
<comment type="caution">
    <text evidence="2">The sequence shown here is derived from an EMBL/GenBank/DDBJ whole genome shotgun (WGS) entry which is preliminary data.</text>
</comment>
<dbReference type="EMBL" id="JBFTWV010000004">
    <property type="protein sequence ID" value="KAL2800174.1"/>
    <property type="molecule type" value="Genomic_DNA"/>
</dbReference>